<evidence type="ECO:0000256" key="1">
    <source>
        <dbReference type="ARBA" id="ARBA00012506"/>
    </source>
</evidence>
<gene>
    <name evidence="8" type="primary">yqeK</name>
    <name evidence="8" type="ORF">H9661_04535</name>
</gene>
<accession>A0ABR8PR34</accession>
<dbReference type="PANTHER" id="PTHR35795:SF1">
    <property type="entry name" value="BIS(5'-NUCLEOSYL)-TETRAPHOSPHATASE, SYMMETRICAL"/>
    <property type="match status" value="1"/>
</dbReference>
<organism evidence="8 9">
    <name type="scientific">Clostridium cibarium</name>
    <dbReference type="NCBI Taxonomy" id="2762247"/>
    <lineage>
        <taxon>Bacteria</taxon>
        <taxon>Bacillati</taxon>
        <taxon>Bacillota</taxon>
        <taxon>Clostridia</taxon>
        <taxon>Eubacteriales</taxon>
        <taxon>Clostridiaceae</taxon>
        <taxon>Clostridium</taxon>
    </lineage>
</organism>
<dbReference type="SMART" id="SM00471">
    <property type="entry name" value="HDc"/>
    <property type="match status" value="1"/>
</dbReference>
<dbReference type="PANTHER" id="PTHR35795">
    <property type="entry name" value="SLR1885 PROTEIN"/>
    <property type="match status" value="1"/>
</dbReference>
<evidence type="ECO:0000256" key="5">
    <source>
        <dbReference type="ARBA" id="ARBA00023004"/>
    </source>
</evidence>
<evidence type="ECO:0000256" key="3">
    <source>
        <dbReference type="ARBA" id="ARBA00022741"/>
    </source>
</evidence>
<keyword evidence="4 8" id="KW-0378">Hydrolase</keyword>
<feature type="domain" description="HD" evidence="7">
    <location>
        <begin position="19"/>
        <end position="134"/>
    </location>
</feature>
<dbReference type="InterPro" id="IPR003607">
    <property type="entry name" value="HD/PDEase_dom"/>
</dbReference>
<evidence type="ECO:0000256" key="6">
    <source>
        <dbReference type="ARBA" id="ARBA00049417"/>
    </source>
</evidence>
<dbReference type="SUPFAM" id="SSF109604">
    <property type="entry name" value="HD-domain/PDEase-like"/>
    <property type="match status" value="1"/>
</dbReference>
<keyword evidence="9" id="KW-1185">Reference proteome</keyword>
<dbReference type="InterPro" id="IPR051094">
    <property type="entry name" value="Diverse_Catalytic_Enzymes"/>
</dbReference>
<evidence type="ECO:0000313" key="8">
    <source>
        <dbReference type="EMBL" id="MBD7910622.1"/>
    </source>
</evidence>
<proteinExistence type="predicted"/>
<dbReference type="InterPro" id="IPR005249">
    <property type="entry name" value="YqeK"/>
</dbReference>
<sequence>MDILEEAYDYVKANLKDTRFIHTLGVVSVSKKLAELNGVSEDKAELAALCHDIAKNLNVEEFQKLMIQNNVELTEDEKKAPELWHCIVGPIVAKNSLNIDDEEVLSAIRWHTTGKENMTSLEKIIYIADMIEPSRKFEGVENLREEAIKDLDKGVLLGLTSSMNFLLSQGKPIDLNTVKARNYLIWNR</sequence>
<comment type="caution">
    <text evidence="8">The sequence shown here is derived from an EMBL/GenBank/DDBJ whole genome shotgun (WGS) entry which is preliminary data.</text>
</comment>
<dbReference type="Gene3D" id="1.10.3210.10">
    <property type="entry name" value="Hypothetical protein af1432"/>
    <property type="match status" value="1"/>
</dbReference>
<keyword evidence="2" id="KW-0479">Metal-binding</keyword>
<evidence type="ECO:0000313" key="9">
    <source>
        <dbReference type="Proteomes" id="UP000627781"/>
    </source>
</evidence>
<evidence type="ECO:0000256" key="4">
    <source>
        <dbReference type="ARBA" id="ARBA00022801"/>
    </source>
</evidence>
<name>A0ABR8PR34_9CLOT</name>
<dbReference type="GO" id="GO:0008803">
    <property type="term" value="F:bis(5'-nucleosyl)-tetraphosphatase (symmetrical) activity"/>
    <property type="evidence" value="ECO:0007669"/>
    <property type="project" value="UniProtKB-EC"/>
</dbReference>
<protein>
    <recommendedName>
        <fullName evidence="1">bis(5'-nucleosyl)-tetraphosphatase (symmetrical)</fullName>
        <ecNumber evidence="1">3.6.1.41</ecNumber>
    </recommendedName>
</protein>
<evidence type="ECO:0000256" key="2">
    <source>
        <dbReference type="ARBA" id="ARBA00022723"/>
    </source>
</evidence>
<dbReference type="EMBL" id="JACSRA010000005">
    <property type="protein sequence ID" value="MBD7910622.1"/>
    <property type="molecule type" value="Genomic_DNA"/>
</dbReference>
<keyword evidence="3" id="KW-0547">Nucleotide-binding</keyword>
<dbReference type="Pfam" id="PF01966">
    <property type="entry name" value="HD"/>
    <property type="match status" value="1"/>
</dbReference>
<dbReference type="EC" id="3.6.1.41" evidence="1"/>
<dbReference type="Proteomes" id="UP000627781">
    <property type="component" value="Unassembled WGS sequence"/>
</dbReference>
<dbReference type="CDD" id="cd00077">
    <property type="entry name" value="HDc"/>
    <property type="match status" value="1"/>
</dbReference>
<evidence type="ECO:0000259" key="7">
    <source>
        <dbReference type="PROSITE" id="PS51831"/>
    </source>
</evidence>
<reference evidence="8 9" key="1">
    <citation type="submission" date="2020-08" db="EMBL/GenBank/DDBJ databases">
        <title>A Genomic Blueprint of the Chicken Gut Microbiome.</title>
        <authorList>
            <person name="Gilroy R."/>
            <person name="Ravi A."/>
            <person name="Getino M."/>
            <person name="Pursley I."/>
            <person name="Horton D.L."/>
            <person name="Alikhan N.-F."/>
            <person name="Baker D."/>
            <person name="Gharbi K."/>
            <person name="Hall N."/>
            <person name="Watson M."/>
            <person name="Adriaenssens E.M."/>
            <person name="Foster-Nyarko E."/>
            <person name="Jarju S."/>
            <person name="Secka A."/>
            <person name="Antonio M."/>
            <person name="Oren A."/>
            <person name="Chaudhuri R."/>
            <person name="La Ragione R.M."/>
            <person name="Hildebrand F."/>
            <person name="Pallen M.J."/>
        </authorList>
    </citation>
    <scope>NUCLEOTIDE SEQUENCE [LARGE SCALE GENOMIC DNA]</scope>
    <source>
        <strain evidence="8 9">Sa3CVN1</strain>
    </source>
</reference>
<dbReference type="InterPro" id="IPR006674">
    <property type="entry name" value="HD_domain"/>
</dbReference>
<keyword evidence="5" id="KW-0408">Iron</keyword>
<dbReference type="RefSeq" id="WP_191767810.1">
    <property type="nucleotide sequence ID" value="NZ_JACSRA010000005.1"/>
</dbReference>
<dbReference type="NCBIfam" id="TIGR00488">
    <property type="entry name" value="bis(5'-nucleosyl)-tetraphosphatase (symmetrical) YqeK"/>
    <property type="match status" value="1"/>
</dbReference>
<comment type="catalytic activity">
    <reaction evidence="6">
        <text>P(1),P(4)-bis(5'-adenosyl) tetraphosphate + H2O = 2 ADP + 2 H(+)</text>
        <dbReference type="Rhea" id="RHEA:24252"/>
        <dbReference type="ChEBI" id="CHEBI:15377"/>
        <dbReference type="ChEBI" id="CHEBI:15378"/>
        <dbReference type="ChEBI" id="CHEBI:58141"/>
        <dbReference type="ChEBI" id="CHEBI:456216"/>
        <dbReference type="EC" id="3.6.1.41"/>
    </reaction>
</comment>
<dbReference type="PROSITE" id="PS51831">
    <property type="entry name" value="HD"/>
    <property type="match status" value="1"/>
</dbReference>